<evidence type="ECO:0000313" key="3">
    <source>
        <dbReference type="Proteomes" id="UP001203207"/>
    </source>
</evidence>
<dbReference type="AlphaFoldDB" id="A0AAE3FYR6"/>
<organism evidence="2 3">
    <name type="scientific">Natronocalculus amylovorans</name>
    <dbReference type="NCBI Taxonomy" id="2917812"/>
    <lineage>
        <taxon>Archaea</taxon>
        <taxon>Methanobacteriati</taxon>
        <taxon>Methanobacteriota</taxon>
        <taxon>Stenosarchaea group</taxon>
        <taxon>Halobacteria</taxon>
        <taxon>Halobacteriales</taxon>
        <taxon>Haloferacaceae</taxon>
        <taxon>Natronocalculus</taxon>
    </lineage>
</organism>
<feature type="transmembrane region" description="Helical" evidence="1">
    <location>
        <begin position="61"/>
        <end position="80"/>
    </location>
</feature>
<reference evidence="2" key="2">
    <citation type="submission" date="2022-02" db="EMBL/GenBank/DDBJ databases">
        <authorList>
            <person name="Elcheninov A.G."/>
            <person name="Sorokin D.Y."/>
            <person name="Kublanov I.V."/>
        </authorList>
    </citation>
    <scope>NUCLEOTIDE SEQUENCE</scope>
    <source>
        <strain evidence="2">AArc-St2</strain>
    </source>
</reference>
<keyword evidence="1" id="KW-0472">Membrane</keyword>
<name>A0AAE3FYR6_9EURY</name>
<reference evidence="2" key="1">
    <citation type="journal article" date="2022" name="Syst. Appl. Microbiol.">
        <title>Natronocalculus amylovorans gen. nov., sp. nov., and Natranaeroarchaeum aerophilus sp. nov., dominant culturable amylolytic natronoarchaea from hypersaline soda lakes in southwestern Siberia.</title>
        <authorList>
            <person name="Sorokin D.Y."/>
            <person name="Elcheninov A.G."/>
            <person name="Khizhniak T.V."/>
            <person name="Koenen M."/>
            <person name="Bale N.J."/>
            <person name="Damste J.S.S."/>
            <person name="Kublanov I.V."/>
        </authorList>
    </citation>
    <scope>NUCLEOTIDE SEQUENCE</scope>
    <source>
        <strain evidence="2">AArc-St2</strain>
    </source>
</reference>
<keyword evidence="1" id="KW-1133">Transmembrane helix</keyword>
<gene>
    <name evidence="2" type="ORF">AArcSt2_12055</name>
</gene>
<dbReference type="EMBL" id="JAKRVX010000005">
    <property type="protein sequence ID" value="MCL9817680.1"/>
    <property type="molecule type" value="Genomic_DNA"/>
</dbReference>
<dbReference type="Proteomes" id="UP001203207">
    <property type="component" value="Unassembled WGS sequence"/>
</dbReference>
<evidence type="ECO:0000256" key="1">
    <source>
        <dbReference type="SAM" id="Phobius"/>
    </source>
</evidence>
<comment type="caution">
    <text evidence="2">The sequence shown here is derived from an EMBL/GenBank/DDBJ whole genome shotgun (WGS) entry which is preliminary data.</text>
</comment>
<proteinExistence type="predicted"/>
<evidence type="ECO:0000313" key="2">
    <source>
        <dbReference type="EMBL" id="MCL9817680.1"/>
    </source>
</evidence>
<keyword evidence="3" id="KW-1185">Reference proteome</keyword>
<sequence length="131" mass="14294">MLRRSFGILGVILALFPNRVIEWYEQVAFADRGESSPKTWLSPAIRAKGVVFIFASLTGGILYRGLLFGTGVAGILAFLFPKQYLKTGIKVAYTHSGDVVWKPLFITIARILGGCYAIAASKSILKQLNGN</sequence>
<protein>
    <submittedName>
        <fullName evidence="2">Uncharacterized protein</fullName>
    </submittedName>
</protein>
<accession>A0AAE3FYR6</accession>
<keyword evidence="1" id="KW-0812">Transmembrane</keyword>